<keyword evidence="2" id="KW-0547">Nucleotide-binding</keyword>
<dbReference type="OrthoDB" id="1685048at2"/>
<dbReference type="KEGG" id="psyo:PB01_09630"/>
<sequence>MENHEWEGLTDGYKERMRRLALFDSLYELQRKQKKDVNGFTIDMQGLGLLTLLFFFEHKLLRNNKAGNIELAAYLSHITRQKHELSPGQEELLSKELIEAFRPPDGKKRAYVFYNWETGLDETITYSILKDNNFDASSGRQFYTLDEDGLELIFATKEFYSEYQLSINQLMIRKQLEKGEYGSALRQINEMRINVETLRERMMKLKHEVLRNIVSEDTFERYKKLLEDIRFRLTRENEEFVELESFVHETRIRLFEEDYHLEQPKAYSYILSITKEMESVHNEHSRLLTESQILINDTLVAAQQSLYYLGVEAFNFKQDILLPIVSKPLPLETMKGVLHPFFKLPQAQLWSPLSVLQEQNFREEREETVDDAFMQLDDELVNSAEQQLLKEHFNTYLEVLLELIDDGVSTLYEIIERMRGTEKEAFFLQSTFYHFLLYIHQRSPIRYDVEDKEDEQIKNTFYEAFKLLGTSEMKIVELKETIDVTKRYSIQNMSFTLSKEVELDAL</sequence>
<name>A0A5J6SMD5_9BACI</name>
<gene>
    <name evidence="2" type="ORF">PB01_09630</name>
</gene>
<proteinExistence type="predicted"/>
<dbReference type="Proteomes" id="UP000325517">
    <property type="component" value="Chromosome"/>
</dbReference>
<keyword evidence="2" id="KW-0378">Hydrolase</keyword>
<keyword evidence="2" id="KW-0067">ATP-binding</keyword>
<protein>
    <submittedName>
        <fullName evidence="2">Replicative DNA helicase</fullName>
    </submittedName>
</protein>
<feature type="coiled-coil region" evidence="1">
    <location>
        <begin position="181"/>
        <end position="208"/>
    </location>
</feature>
<organism evidence="2 3">
    <name type="scientific">Psychrobacillus glaciei</name>
    <dbReference type="NCBI Taxonomy" id="2283160"/>
    <lineage>
        <taxon>Bacteria</taxon>
        <taxon>Bacillati</taxon>
        <taxon>Bacillota</taxon>
        <taxon>Bacilli</taxon>
        <taxon>Bacillales</taxon>
        <taxon>Bacillaceae</taxon>
        <taxon>Psychrobacillus</taxon>
    </lineage>
</organism>
<dbReference type="RefSeq" id="WP_151699997.1">
    <property type="nucleotide sequence ID" value="NZ_CP031223.1"/>
</dbReference>
<accession>A0A5J6SMD5</accession>
<evidence type="ECO:0000313" key="3">
    <source>
        <dbReference type="Proteomes" id="UP000325517"/>
    </source>
</evidence>
<evidence type="ECO:0000256" key="1">
    <source>
        <dbReference type="SAM" id="Coils"/>
    </source>
</evidence>
<dbReference type="EMBL" id="CP031223">
    <property type="protein sequence ID" value="QFF99066.1"/>
    <property type="molecule type" value="Genomic_DNA"/>
</dbReference>
<dbReference type="GO" id="GO:0004386">
    <property type="term" value="F:helicase activity"/>
    <property type="evidence" value="ECO:0007669"/>
    <property type="project" value="UniProtKB-KW"/>
</dbReference>
<keyword evidence="2" id="KW-0347">Helicase</keyword>
<evidence type="ECO:0000313" key="2">
    <source>
        <dbReference type="EMBL" id="QFF99066.1"/>
    </source>
</evidence>
<keyword evidence="3" id="KW-1185">Reference proteome</keyword>
<keyword evidence="1" id="KW-0175">Coiled coil</keyword>
<reference evidence="2 3" key="1">
    <citation type="submission" date="2018-07" db="EMBL/GenBank/DDBJ databases">
        <title>Complete genome sequence of Psychrobacillus sp. PB01, isolated from iceberg, and comparative genome analysis of Psychrobacillus strains.</title>
        <authorList>
            <person name="Lee P.C."/>
        </authorList>
    </citation>
    <scope>NUCLEOTIDE SEQUENCE [LARGE SCALE GENOMIC DNA]</scope>
    <source>
        <strain evidence="2 3">PB01</strain>
    </source>
</reference>
<dbReference type="AlphaFoldDB" id="A0A5J6SMD5"/>